<comment type="caution">
    <text evidence="9">The sequence shown here is derived from an EMBL/GenBank/DDBJ whole genome shotgun (WGS) entry which is preliminary data.</text>
</comment>
<keyword evidence="4" id="KW-0378">Hydrolase</keyword>
<dbReference type="GO" id="GO:0008233">
    <property type="term" value="F:peptidase activity"/>
    <property type="evidence" value="ECO:0007669"/>
    <property type="project" value="UniProtKB-KW"/>
</dbReference>
<keyword evidence="5" id="KW-0720">Serine protease</keyword>
<dbReference type="NCBIfam" id="TIGR00705">
    <property type="entry name" value="SppA_67K"/>
    <property type="match status" value="1"/>
</dbReference>
<evidence type="ECO:0000256" key="7">
    <source>
        <dbReference type="SAM" id="Phobius"/>
    </source>
</evidence>
<proteinExistence type="inferred from homology"/>
<dbReference type="CDD" id="cd07023">
    <property type="entry name" value="S49_Sppa_N_C"/>
    <property type="match status" value="1"/>
</dbReference>
<gene>
    <name evidence="9" type="primary">sppA</name>
    <name evidence="9" type="ORF">tloyanaT_27020</name>
</gene>
<evidence type="ECO:0000256" key="2">
    <source>
        <dbReference type="ARBA" id="ARBA00008683"/>
    </source>
</evidence>
<feature type="domain" description="Peptidase S49" evidence="8">
    <location>
        <begin position="134"/>
        <end position="284"/>
    </location>
</feature>
<keyword evidence="10" id="KW-1185">Reference proteome</keyword>
<keyword evidence="6 7" id="KW-0472">Membrane</keyword>
<dbReference type="InterPro" id="IPR047272">
    <property type="entry name" value="S49_SppA_C"/>
</dbReference>
<evidence type="ECO:0000256" key="6">
    <source>
        <dbReference type="ARBA" id="ARBA00023136"/>
    </source>
</evidence>
<evidence type="ECO:0000256" key="5">
    <source>
        <dbReference type="ARBA" id="ARBA00022825"/>
    </source>
</evidence>
<dbReference type="EMBL" id="BSSV01000006">
    <property type="protein sequence ID" value="GLX86449.1"/>
    <property type="molecule type" value="Genomic_DNA"/>
</dbReference>
<dbReference type="RefSeq" id="WP_284299493.1">
    <property type="nucleotide sequence ID" value="NZ_BSSV01000006.1"/>
</dbReference>
<accession>A0ABQ6HG98</accession>
<dbReference type="SUPFAM" id="SSF52096">
    <property type="entry name" value="ClpP/crotonase"/>
    <property type="match status" value="2"/>
</dbReference>
<dbReference type="PIRSF" id="PIRSF001217">
    <property type="entry name" value="Protease_4_SppA"/>
    <property type="match status" value="1"/>
</dbReference>
<dbReference type="InterPro" id="IPR004634">
    <property type="entry name" value="Pept_S49_pIV"/>
</dbReference>
<name>A0ABQ6HG98_9GAMM</name>
<keyword evidence="7" id="KW-0812">Transmembrane</keyword>
<dbReference type="NCBIfam" id="TIGR00706">
    <property type="entry name" value="SppA_dom"/>
    <property type="match status" value="1"/>
</dbReference>
<feature type="domain" description="Peptidase S49" evidence="8">
    <location>
        <begin position="392"/>
        <end position="541"/>
    </location>
</feature>
<dbReference type="Gene3D" id="3.90.226.10">
    <property type="entry name" value="2-enoyl-CoA Hydratase, Chain A, domain 1"/>
    <property type="match status" value="2"/>
</dbReference>
<dbReference type="CDD" id="cd07018">
    <property type="entry name" value="S49_SppA_67K_type"/>
    <property type="match status" value="1"/>
</dbReference>
<dbReference type="InterPro" id="IPR002142">
    <property type="entry name" value="Peptidase_S49"/>
</dbReference>
<dbReference type="PANTHER" id="PTHR33209">
    <property type="entry name" value="PROTEASE 4"/>
    <property type="match status" value="1"/>
</dbReference>
<evidence type="ECO:0000313" key="9">
    <source>
        <dbReference type="EMBL" id="GLX86449.1"/>
    </source>
</evidence>
<organism evidence="9 10">
    <name type="scientific">Thalassotalea loyana</name>
    <dbReference type="NCBI Taxonomy" id="280483"/>
    <lineage>
        <taxon>Bacteria</taxon>
        <taxon>Pseudomonadati</taxon>
        <taxon>Pseudomonadota</taxon>
        <taxon>Gammaproteobacteria</taxon>
        <taxon>Alteromonadales</taxon>
        <taxon>Colwelliaceae</taxon>
        <taxon>Thalassotalea</taxon>
    </lineage>
</organism>
<dbReference type="PANTHER" id="PTHR33209:SF1">
    <property type="entry name" value="PEPTIDASE S49 DOMAIN-CONTAINING PROTEIN"/>
    <property type="match status" value="1"/>
</dbReference>
<comment type="subcellular location">
    <subcellularLocation>
        <location evidence="1">Membrane</location>
    </subcellularLocation>
</comment>
<dbReference type="InterPro" id="IPR004635">
    <property type="entry name" value="Pept_S49_SppA"/>
</dbReference>
<dbReference type="Proteomes" id="UP001157134">
    <property type="component" value="Unassembled WGS sequence"/>
</dbReference>
<dbReference type="Pfam" id="PF01343">
    <property type="entry name" value="Peptidase_S49"/>
    <property type="match status" value="2"/>
</dbReference>
<evidence type="ECO:0000256" key="4">
    <source>
        <dbReference type="ARBA" id="ARBA00022801"/>
    </source>
</evidence>
<evidence type="ECO:0000313" key="10">
    <source>
        <dbReference type="Proteomes" id="UP001157134"/>
    </source>
</evidence>
<dbReference type="InterPro" id="IPR047217">
    <property type="entry name" value="S49_SppA_67K_type_N"/>
</dbReference>
<dbReference type="InterPro" id="IPR029045">
    <property type="entry name" value="ClpP/crotonase-like_dom_sf"/>
</dbReference>
<reference evidence="9 10" key="1">
    <citation type="submission" date="2023-03" db="EMBL/GenBank/DDBJ databases">
        <title>Thalassotalea loyana LMG 22536T draft genome sequence.</title>
        <authorList>
            <person name="Sawabe T."/>
        </authorList>
    </citation>
    <scope>NUCLEOTIDE SEQUENCE [LARGE SCALE GENOMIC DNA]</scope>
    <source>
        <strain evidence="9 10">LMG 22536</strain>
    </source>
</reference>
<feature type="transmembrane region" description="Helical" evidence="7">
    <location>
        <begin position="21"/>
        <end position="39"/>
    </location>
</feature>
<evidence type="ECO:0000259" key="8">
    <source>
        <dbReference type="Pfam" id="PF01343"/>
    </source>
</evidence>
<protein>
    <submittedName>
        <fullName evidence="9">Protease</fullName>
    </submittedName>
</protein>
<comment type="similarity">
    <text evidence="2">Belongs to the peptidase S49 family.</text>
</comment>
<keyword evidence="7" id="KW-1133">Transmembrane helix</keyword>
<dbReference type="Gene3D" id="6.20.330.10">
    <property type="match status" value="1"/>
</dbReference>
<dbReference type="GO" id="GO:0006508">
    <property type="term" value="P:proteolysis"/>
    <property type="evidence" value="ECO:0007669"/>
    <property type="project" value="UniProtKB-KW"/>
</dbReference>
<sequence>MANFVKSLFSKLGFALNLTRKIIINLIFFTLLFIIFKSLTTEETVTVPKSGALVLNPHGRLVEQKIEIDPFEALLGEAVSGEQEDPEILLSDVIQVINAAAQDERIELLVLKLERLNGTGITKMAEIAKAIEAFKAENKKVIAIGDGYTQGQYYLASYADEIWLNPNGWVILDGYARKQMYVKSAIEKLGITQHIFRVGTYKSAVEPYIRDDMSDEAKEANQLWLNELWTTYKTTVAGQRGFSVDNFDETITDLVTKVEQSNGNIAEYALDNGWVDKLMSRAEMNEKLIEYVGDKTYANTFDHVDFEDYLFVTNKEQLPSFEQNDQVAMIVAKGTILNGRQPAGTIGGDSTAALLRKARLNDQVKAVVLRVDSPGGSAFASEIIRQEIELIKSSGKPVVASMGSLAASGGYWISAPADKIVASPTTITGSIGIFGMFMTFENTLSKVGVYTDGVGTTEYAGFGVTEKMPEGLGQLIQLNINRGYQDFLNLVATNRNMSVEQVDKIAQGRVWSGIQAKDNGLVDELGGIDDAIAIAAELAELENFDVKLIEKELDPFTQMIQNVMGQSYAFMIEHDIISVNQQPTYTSAIIKELKAQLNYFSNFDDPSGVYSFCLTCEIN</sequence>
<evidence type="ECO:0000256" key="1">
    <source>
        <dbReference type="ARBA" id="ARBA00004370"/>
    </source>
</evidence>
<keyword evidence="3 9" id="KW-0645">Protease</keyword>
<evidence type="ECO:0000256" key="3">
    <source>
        <dbReference type="ARBA" id="ARBA00022670"/>
    </source>
</evidence>